<evidence type="ECO:0000313" key="13">
    <source>
        <dbReference type="Proteomes" id="UP001595816"/>
    </source>
</evidence>
<comment type="cofactor">
    <cofactor evidence="1">
        <name>Zn(2+)</name>
        <dbReference type="ChEBI" id="CHEBI:29105"/>
    </cofactor>
</comment>
<dbReference type="InterPro" id="IPR002884">
    <property type="entry name" value="P_dom"/>
</dbReference>
<evidence type="ECO:0000256" key="1">
    <source>
        <dbReference type="ARBA" id="ARBA00001947"/>
    </source>
</evidence>
<evidence type="ECO:0000259" key="11">
    <source>
        <dbReference type="PROSITE" id="PS52035"/>
    </source>
</evidence>
<evidence type="ECO:0000256" key="5">
    <source>
        <dbReference type="ARBA" id="ARBA00022801"/>
    </source>
</evidence>
<dbReference type="InterPro" id="IPR000834">
    <property type="entry name" value="Peptidase_M14"/>
</dbReference>
<evidence type="ECO:0000259" key="10">
    <source>
        <dbReference type="PROSITE" id="PS51829"/>
    </source>
</evidence>
<evidence type="ECO:0000256" key="4">
    <source>
        <dbReference type="ARBA" id="ARBA00022723"/>
    </source>
</evidence>
<evidence type="ECO:0000256" key="2">
    <source>
        <dbReference type="ARBA" id="ARBA00005988"/>
    </source>
</evidence>
<evidence type="ECO:0000313" key="12">
    <source>
        <dbReference type="EMBL" id="MFC4132668.1"/>
    </source>
</evidence>
<sequence length="642" mass="68171">MRRTVASALSVLALGAAFSLFSTPAAGAPAAQTYRVRGLEPGQEILLDRAGAVVTDVDEGAVYVKARPDQAAKLRKQGLKVDTMTATALAATFGPVDPGYTDYPEMQAEVARLVGLYPTLASQQVIGKSFEGKDIVALKISDNVGVDETEPEMLFTANQHAREHLTVDMALYLANMLLNDYGSDPAITKIVDNREIWIIPMANPDGATYDFATSSYWRKNRQPNSGSTAIGTDLNRNWGYKWGCCAGSSGVKSNDTYRGSAAFSAKETQVIRDFVLSRRVAGVQQITEHLDIHTYSQLVLWPFGYTTSTVVAPLTADAYAAHRAIGTEMADLNGYWPGQASGLYIADGIISDWMWADQKIFSFTFEMYPKRSDLFEQFYPPASVIPAQTSRNRQALIRLAQYADCPYRSISKENTYCAVADDYTLTVPGATYVVAQGGTVATTITATKTTGANQLVSLTATGAPAGMTPIFGLGSIPTDGSAQTISFSTAATTTPGEYTVVVRGDGTAGTVRTAPVTIVVTGSAACQGANATDVAIPDDGTPVTSSLTIAGCGSLVSPMANASARLEVHIAHTNIGDLQLRLIGPGGAVTIHDRDGADMNNIDKIYTLDLSGQTADGTWSLEATDLESGSTGKIDSWTLTLK</sequence>
<keyword evidence="5" id="KW-0378">Hydrolase</keyword>
<feature type="active site" description="Proton donor/acceptor" evidence="8">
    <location>
        <position position="366"/>
    </location>
</feature>
<dbReference type="Gene3D" id="3.40.630.10">
    <property type="entry name" value="Zn peptidases"/>
    <property type="match status" value="1"/>
</dbReference>
<dbReference type="GO" id="GO:0004180">
    <property type="term" value="F:carboxypeptidase activity"/>
    <property type="evidence" value="ECO:0007669"/>
    <property type="project" value="UniProtKB-KW"/>
</dbReference>
<dbReference type="PROSITE" id="PS00132">
    <property type="entry name" value="CARBOXYPEPT_ZN_1"/>
    <property type="match status" value="1"/>
</dbReference>
<evidence type="ECO:0000256" key="9">
    <source>
        <dbReference type="SAM" id="SignalP"/>
    </source>
</evidence>
<evidence type="ECO:0000256" key="7">
    <source>
        <dbReference type="ARBA" id="ARBA00023049"/>
    </source>
</evidence>
<organism evidence="12 13">
    <name type="scientific">Hamadaea flava</name>
    <dbReference type="NCBI Taxonomy" id="1742688"/>
    <lineage>
        <taxon>Bacteria</taxon>
        <taxon>Bacillati</taxon>
        <taxon>Actinomycetota</taxon>
        <taxon>Actinomycetes</taxon>
        <taxon>Micromonosporales</taxon>
        <taxon>Micromonosporaceae</taxon>
        <taxon>Hamadaea</taxon>
    </lineage>
</organism>
<dbReference type="Pfam" id="PF01483">
    <property type="entry name" value="P_proprotein"/>
    <property type="match status" value="1"/>
</dbReference>
<evidence type="ECO:0000256" key="8">
    <source>
        <dbReference type="PROSITE-ProRule" id="PRU01379"/>
    </source>
</evidence>
<feature type="chain" id="PRO_5046202317" evidence="9">
    <location>
        <begin position="28"/>
        <end position="642"/>
    </location>
</feature>
<dbReference type="InterPro" id="IPR033810">
    <property type="entry name" value="Carboxypeptidase_T"/>
</dbReference>
<reference evidence="13" key="1">
    <citation type="journal article" date="2019" name="Int. J. Syst. Evol. Microbiol.">
        <title>The Global Catalogue of Microorganisms (GCM) 10K type strain sequencing project: providing services to taxonomists for standard genome sequencing and annotation.</title>
        <authorList>
            <consortium name="The Broad Institute Genomics Platform"/>
            <consortium name="The Broad Institute Genome Sequencing Center for Infectious Disease"/>
            <person name="Wu L."/>
            <person name="Ma J."/>
        </authorList>
    </citation>
    <scope>NUCLEOTIDE SEQUENCE [LARGE SCALE GENOMIC DNA]</scope>
    <source>
        <strain evidence="13">CGMCC 4.7289</strain>
    </source>
</reference>
<dbReference type="EMBL" id="JBHSAY010000009">
    <property type="protein sequence ID" value="MFC4132668.1"/>
    <property type="molecule type" value="Genomic_DNA"/>
</dbReference>
<dbReference type="InterPro" id="IPR008979">
    <property type="entry name" value="Galactose-bd-like_sf"/>
</dbReference>
<comment type="caution">
    <text evidence="12">The sequence shown here is derived from an EMBL/GenBank/DDBJ whole genome shotgun (WGS) entry which is preliminary data.</text>
</comment>
<keyword evidence="4" id="KW-0479">Metal-binding</keyword>
<feature type="domain" description="P/Homo B" evidence="10">
    <location>
        <begin position="513"/>
        <end position="642"/>
    </location>
</feature>
<comment type="similarity">
    <text evidence="2 8">Belongs to the peptidase M14 family.</text>
</comment>
<evidence type="ECO:0000256" key="6">
    <source>
        <dbReference type="ARBA" id="ARBA00022833"/>
    </source>
</evidence>
<dbReference type="SUPFAM" id="SSF49785">
    <property type="entry name" value="Galactose-binding domain-like"/>
    <property type="match status" value="1"/>
</dbReference>
<evidence type="ECO:0000256" key="3">
    <source>
        <dbReference type="ARBA" id="ARBA00022670"/>
    </source>
</evidence>
<keyword evidence="3" id="KW-0645">Protease</keyword>
<dbReference type="SMART" id="SM00631">
    <property type="entry name" value="Zn_pept"/>
    <property type="match status" value="1"/>
</dbReference>
<dbReference type="PANTHER" id="PTHR11705">
    <property type="entry name" value="PROTEASE FAMILY M14 CARBOXYPEPTIDASE A,B"/>
    <property type="match status" value="1"/>
</dbReference>
<gene>
    <name evidence="12" type="ORF">ACFOZ4_18825</name>
</gene>
<dbReference type="PROSITE" id="PS51829">
    <property type="entry name" value="P_HOMO_B"/>
    <property type="match status" value="1"/>
</dbReference>
<dbReference type="Proteomes" id="UP001595816">
    <property type="component" value="Unassembled WGS sequence"/>
</dbReference>
<keyword evidence="9" id="KW-0732">Signal</keyword>
<keyword evidence="13" id="KW-1185">Reference proteome</keyword>
<dbReference type="Pfam" id="PF00246">
    <property type="entry name" value="Peptidase_M14"/>
    <property type="match status" value="1"/>
</dbReference>
<accession>A0ABV8LQL0</accession>
<protein>
    <submittedName>
        <fullName evidence="12">M14 family zinc carboxypeptidase</fullName>
    </submittedName>
</protein>
<dbReference type="PRINTS" id="PR00765">
    <property type="entry name" value="CRBOXYPTASEA"/>
</dbReference>
<dbReference type="InterPro" id="IPR057247">
    <property type="entry name" value="CARBOXYPEPT_ZN_2"/>
</dbReference>
<dbReference type="Gene3D" id="2.60.120.260">
    <property type="entry name" value="Galactose-binding domain-like"/>
    <property type="match status" value="1"/>
</dbReference>
<dbReference type="InterPro" id="IPR057246">
    <property type="entry name" value="CARBOXYPEPT_ZN_1"/>
</dbReference>
<dbReference type="SUPFAM" id="SSF53187">
    <property type="entry name" value="Zn-dependent exopeptidases"/>
    <property type="match status" value="1"/>
</dbReference>
<dbReference type="PANTHER" id="PTHR11705:SF143">
    <property type="entry name" value="SLL0236 PROTEIN"/>
    <property type="match status" value="1"/>
</dbReference>
<proteinExistence type="inferred from homology"/>
<dbReference type="PROSITE" id="PS52035">
    <property type="entry name" value="PEPTIDASE_M14"/>
    <property type="match status" value="1"/>
</dbReference>
<keyword evidence="6" id="KW-0862">Zinc</keyword>
<dbReference type="RefSeq" id="WP_253752829.1">
    <property type="nucleotide sequence ID" value="NZ_JAMZDZ010000001.1"/>
</dbReference>
<dbReference type="PROSITE" id="PS00133">
    <property type="entry name" value="CARBOXYPEPT_ZN_2"/>
    <property type="match status" value="1"/>
</dbReference>
<keyword evidence="12" id="KW-0121">Carboxypeptidase</keyword>
<feature type="signal peptide" evidence="9">
    <location>
        <begin position="1"/>
        <end position="27"/>
    </location>
</feature>
<feature type="domain" description="Peptidase M14" evidence="11">
    <location>
        <begin position="99"/>
        <end position="403"/>
    </location>
</feature>
<dbReference type="CDD" id="cd03859">
    <property type="entry name" value="M14_CPT"/>
    <property type="match status" value="1"/>
</dbReference>
<keyword evidence="7" id="KW-0482">Metalloprotease</keyword>
<name>A0ABV8LQL0_9ACTN</name>